<sequence>MLITATKNLSTEAKSTLSAAKDNKYTVLYLPIHGVVTALRAMLIMSGAEYEFAHPTIKKPVVPILDGHDWSQEKYLTPFGSMPVLYEQTKSGEILELAELSAIEFYIGQKHGWVGDNLWEQHLVRMYWSSTQSLFDKLVTTVVRAPTPHQGEMMEIFQ</sequence>
<dbReference type="InterPro" id="IPR050213">
    <property type="entry name" value="GST_superfamily"/>
</dbReference>
<dbReference type="PANTHER" id="PTHR11571">
    <property type="entry name" value="GLUTATHIONE S-TRANSFERASE"/>
    <property type="match status" value="1"/>
</dbReference>
<evidence type="ECO:0000313" key="2">
    <source>
        <dbReference type="EMBL" id="KAF9333521.1"/>
    </source>
</evidence>
<evidence type="ECO:0000313" key="3">
    <source>
        <dbReference type="Proteomes" id="UP000696485"/>
    </source>
</evidence>
<gene>
    <name evidence="2" type="ORF">BG006_003500</name>
</gene>
<protein>
    <recommendedName>
        <fullName evidence="1">GST N-terminal domain-containing protein</fullName>
    </recommendedName>
</protein>
<organism evidence="2 3">
    <name type="scientific">Podila minutissima</name>
    <dbReference type="NCBI Taxonomy" id="64525"/>
    <lineage>
        <taxon>Eukaryota</taxon>
        <taxon>Fungi</taxon>
        <taxon>Fungi incertae sedis</taxon>
        <taxon>Mucoromycota</taxon>
        <taxon>Mortierellomycotina</taxon>
        <taxon>Mortierellomycetes</taxon>
        <taxon>Mortierellales</taxon>
        <taxon>Mortierellaceae</taxon>
        <taxon>Podila</taxon>
    </lineage>
</organism>
<dbReference type="GO" id="GO:0006749">
    <property type="term" value="P:glutathione metabolic process"/>
    <property type="evidence" value="ECO:0007669"/>
    <property type="project" value="TreeGrafter"/>
</dbReference>
<dbReference type="SUPFAM" id="SSF52833">
    <property type="entry name" value="Thioredoxin-like"/>
    <property type="match status" value="1"/>
</dbReference>
<name>A0A9P5SRR6_9FUNG</name>
<proteinExistence type="predicted"/>
<dbReference type="EMBL" id="JAAAUY010000198">
    <property type="protein sequence ID" value="KAF9333521.1"/>
    <property type="molecule type" value="Genomic_DNA"/>
</dbReference>
<dbReference type="PANTHER" id="PTHR11571:SF150">
    <property type="entry name" value="GLUTATHIONE S-TRANSFERASE"/>
    <property type="match status" value="1"/>
</dbReference>
<dbReference type="Gene3D" id="1.20.1050.10">
    <property type="match status" value="1"/>
</dbReference>
<dbReference type="AlphaFoldDB" id="A0A9P5SRR6"/>
<dbReference type="Proteomes" id="UP000696485">
    <property type="component" value="Unassembled WGS sequence"/>
</dbReference>
<keyword evidence="3" id="KW-1185">Reference proteome</keyword>
<evidence type="ECO:0000259" key="1">
    <source>
        <dbReference type="PROSITE" id="PS50404"/>
    </source>
</evidence>
<dbReference type="PROSITE" id="PS50404">
    <property type="entry name" value="GST_NTER"/>
    <property type="match status" value="1"/>
</dbReference>
<feature type="domain" description="GST N-terminal" evidence="1">
    <location>
        <begin position="23"/>
        <end position="115"/>
    </location>
</feature>
<dbReference type="GO" id="GO:0004364">
    <property type="term" value="F:glutathione transferase activity"/>
    <property type="evidence" value="ECO:0007669"/>
    <property type="project" value="TreeGrafter"/>
</dbReference>
<accession>A0A9P5SRR6</accession>
<comment type="caution">
    <text evidence="2">The sequence shown here is derived from an EMBL/GenBank/DDBJ whole genome shotgun (WGS) entry which is preliminary data.</text>
</comment>
<dbReference type="Gene3D" id="3.40.30.10">
    <property type="entry name" value="Glutaredoxin"/>
    <property type="match status" value="1"/>
</dbReference>
<dbReference type="InterPro" id="IPR004045">
    <property type="entry name" value="Glutathione_S-Trfase_N"/>
</dbReference>
<dbReference type="InterPro" id="IPR036249">
    <property type="entry name" value="Thioredoxin-like_sf"/>
</dbReference>
<reference evidence="2" key="1">
    <citation type="journal article" date="2020" name="Fungal Divers.">
        <title>Resolving the Mortierellaceae phylogeny through synthesis of multi-gene phylogenetics and phylogenomics.</title>
        <authorList>
            <person name="Vandepol N."/>
            <person name="Liber J."/>
            <person name="Desiro A."/>
            <person name="Na H."/>
            <person name="Kennedy M."/>
            <person name="Barry K."/>
            <person name="Grigoriev I.V."/>
            <person name="Miller A.N."/>
            <person name="O'Donnell K."/>
            <person name="Stajich J.E."/>
            <person name="Bonito G."/>
        </authorList>
    </citation>
    <scope>NUCLEOTIDE SEQUENCE</scope>
    <source>
        <strain evidence="2">NVP1</strain>
    </source>
</reference>